<evidence type="ECO:0000256" key="1">
    <source>
        <dbReference type="ARBA" id="ARBA00008075"/>
    </source>
</evidence>
<keyword evidence="3" id="KW-0677">Repeat</keyword>
<dbReference type="SUPFAM" id="SSF50978">
    <property type="entry name" value="WD40 repeat-like"/>
    <property type="match status" value="1"/>
</dbReference>
<protein>
    <submittedName>
        <fullName evidence="8">WD40-repeat-containing domain protein</fullName>
    </submittedName>
</protein>
<evidence type="ECO:0000313" key="8">
    <source>
        <dbReference type="EMBL" id="KAG6381127.1"/>
    </source>
</evidence>
<organism evidence="8 9">
    <name type="scientific">Boletus reticuloceps</name>
    <dbReference type="NCBI Taxonomy" id="495285"/>
    <lineage>
        <taxon>Eukaryota</taxon>
        <taxon>Fungi</taxon>
        <taxon>Dikarya</taxon>
        <taxon>Basidiomycota</taxon>
        <taxon>Agaricomycotina</taxon>
        <taxon>Agaricomycetes</taxon>
        <taxon>Agaricomycetidae</taxon>
        <taxon>Boletales</taxon>
        <taxon>Boletineae</taxon>
        <taxon>Boletaceae</taxon>
        <taxon>Boletoideae</taxon>
        <taxon>Boletus</taxon>
    </lineage>
</organism>
<comment type="caution">
    <text evidence="8">The sequence shown here is derived from an EMBL/GenBank/DDBJ whole genome shotgun (WGS) entry which is preliminary data.</text>
</comment>
<dbReference type="InterPro" id="IPR036322">
    <property type="entry name" value="WD40_repeat_dom_sf"/>
</dbReference>
<dbReference type="Proteomes" id="UP000683000">
    <property type="component" value="Unassembled WGS sequence"/>
</dbReference>
<proteinExistence type="inferred from homology"/>
<feature type="region of interest" description="Disordered" evidence="7">
    <location>
        <begin position="116"/>
        <end position="142"/>
    </location>
</feature>
<evidence type="ECO:0000256" key="2">
    <source>
        <dbReference type="ARBA" id="ARBA00022574"/>
    </source>
</evidence>
<dbReference type="InterPro" id="IPR015943">
    <property type="entry name" value="WD40/YVTN_repeat-like_dom_sf"/>
</dbReference>
<dbReference type="PROSITE" id="PS50082">
    <property type="entry name" value="WD_REPEATS_2"/>
    <property type="match status" value="1"/>
</dbReference>
<dbReference type="InterPro" id="IPR001680">
    <property type="entry name" value="WD40_rpt"/>
</dbReference>
<sequence>MAFASKYPRTTIESVLHNSWKQIVDNAPSQEQDPFRAVAWALSNEAPFDPLIVCSRGRILYVLDAKQKTTIGKLRGHGGEITAIAVHPSFPYLVCTCSRDFSARLYDLTMPPRDAPNNPHWPPSMSPSLGGAPHGLQSSEPEGVGTGRCVAVLCGGPSGGHNAAVLNASFHPTYPLLATCGLDRAVKIWVLPKLSFEEMAREDKPLFSSSRIHQARIMSVNWLSLDVLATHSAPALMRRNGQKENIYLADGTIAIWRWLGFDRFFPPNSQKPSKVMRGCASLAWPFNPDILSPQASFKLLSVAPISQLTRHLHVAYTLRNNYVIAITLPDRIRLHNVADFQPRQRPSFPLGENDGDDIPDLNRLHLDEEGDEEEHVAPAPIVSQRAALSPPLEGKDIVIPTAGHNLQAVSLGCHGLSLMALGANGRIWIWTDATD</sequence>
<keyword evidence="9" id="KW-1185">Reference proteome</keyword>
<evidence type="ECO:0000256" key="5">
    <source>
        <dbReference type="ARBA" id="ARBA00023163"/>
    </source>
</evidence>
<keyword evidence="2 6" id="KW-0853">WD repeat</keyword>
<dbReference type="EMBL" id="JAGFBS010000002">
    <property type="protein sequence ID" value="KAG6381127.1"/>
    <property type="molecule type" value="Genomic_DNA"/>
</dbReference>
<dbReference type="SMART" id="SM00320">
    <property type="entry name" value="WD40"/>
    <property type="match status" value="2"/>
</dbReference>
<comment type="similarity">
    <text evidence="1">Belongs to the WD repeat ESC family.</text>
</comment>
<evidence type="ECO:0000256" key="6">
    <source>
        <dbReference type="PROSITE-ProRule" id="PRU00221"/>
    </source>
</evidence>
<keyword evidence="4" id="KW-0805">Transcription regulation</keyword>
<gene>
    <name evidence="8" type="ORF">JVT61DRAFT_5525</name>
</gene>
<dbReference type="PROSITE" id="PS50294">
    <property type="entry name" value="WD_REPEATS_REGION"/>
    <property type="match status" value="1"/>
</dbReference>
<reference evidence="8" key="1">
    <citation type="submission" date="2021-03" db="EMBL/GenBank/DDBJ databases">
        <title>Evolutionary innovations through gain and loss of genes in the ectomycorrhizal Boletales.</title>
        <authorList>
            <person name="Wu G."/>
            <person name="Miyauchi S."/>
            <person name="Morin E."/>
            <person name="Yang Z.-L."/>
            <person name="Xu J."/>
            <person name="Martin F.M."/>
        </authorList>
    </citation>
    <scope>NUCLEOTIDE SEQUENCE</scope>
    <source>
        <strain evidence="8">BR01</strain>
    </source>
</reference>
<evidence type="ECO:0000256" key="3">
    <source>
        <dbReference type="ARBA" id="ARBA00022737"/>
    </source>
</evidence>
<dbReference type="AlphaFoldDB" id="A0A8I2Z2I1"/>
<dbReference type="OrthoDB" id="7318948at2759"/>
<evidence type="ECO:0000256" key="7">
    <source>
        <dbReference type="SAM" id="MobiDB-lite"/>
    </source>
</evidence>
<evidence type="ECO:0000313" key="9">
    <source>
        <dbReference type="Proteomes" id="UP000683000"/>
    </source>
</evidence>
<dbReference type="Pfam" id="PF00400">
    <property type="entry name" value="WD40"/>
    <property type="match status" value="2"/>
</dbReference>
<keyword evidence="5" id="KW-0804">Transcription</keyword>
<dbReference type="Gene3D" id="2.130.10.10">
    <property type="entry name" value="YVTN repeat-like/Quinoprotein amine dehydrogenase"/>
    <property type="match status" value="1"/>
</dbReference>
<dbReference type="PANTHER" id="PTHR10253">
    <property type="entry name" value="POLYCOMB PROTEIN"/>
    <property type="match status" value="1"/>
</dbReference>
<feature type="repeat" description="WD" evidence="6">
    <location>
        <begin position="158"/>
        <end position="189"/>
    </location>
</feature>
<dbReference type="InterPro" id="IPR051243">
    <property type="entry name" value="PcG_WD-repeat"/>
</dbReference>
<evidence type="ECO:0000256" key="4">
    <source>
        <dbReference type="ARBA" id="ARBA00023015"/>
    </source>
</evidence>
<name>A0A8I2Z2I1_9AGAM</name>
<accession>A0A8I2Z2I1</accession>